<comment type="caution">
    <text evidence="19">The sequence shown here is derived from an EMBL/GenBank/DDBJ whole genome shotgun (WGS) entry which is preliminary data.</text>
</comment>
<keyword evidence="11" id="KW-0443">Lipid metabolism</keyword>
<dbReference type="GO" id="GO:0016020">
    <property type="term" value="C:membrane"/>
    <property type="evidence" value="ECO:0007669"/>
    <property type="project" value="UniProtKB-SubCell"/>
</dbReference>
<dbReference type="Pfam" id="PF01066">
    <property type="entry name" value="CDP-OH_P_transf"/>
    <property type="match status" value="1"/>
</dbReference>
<evidence type="ECO:0000256" key="2">
    <source>
        <dbReference type="ARBA" id="ARBA00004141"/>
    </source>
</evidence>
<dbReference type="GO" id="GO:0006655">
    <property type="term" value="P:phosphatidylglycerol biosynthetic process"/>
    <property type="evidence" value="ECO:0007669"/>
    <property type="project" value="UniProtKB-UniPathway"/>
</dbReference>
<evidence type="ECO:0000256" key="15">
    <source>
        <dbReference type="ARBA" id="ARBA00048586"/>
    </source>
</evidence>
<dbReference type="GO" id="GO:0008444">
    <property type="term" value="F:CDP-diacylglycerol-glycerol-3-phosphate 3-phosphatidyltransferase activity"/>
    <property type="evidence" value="ECO:0007669"/>
    <property type="project" value="UniProtKB-UniRule"/>
</dbReference>
<name>A0A316M083_9CLOT</name>
<organism evidence="19 20">
    <name type="scientific">Clostridium cadaveris</name>
    <dbReference type="NCBI Taxonomy" id="1529"/>
    <lineage>
        <taxon>Bacteria</taxon>
        <taxon>Bacillati</taxon>
        <taxon>Bacillota</taxon>
        <taxon>Clostridia</taxon>
        <taxon>Eubacteriales</taxon>
        <taxon>Clostridiaceae</taxon>
        <taxon>Clostridium</taxon>
    </lineage>
</organism>
<dbReference type="AlphaFoldDB" id="A0A316M083"/>
<dbReference type="RefSeq" id="WP_027639312.1">
    <property type="nucleotide sequence ID" value="NZ_BAAACD010000016.1"/>
</dbReference>
<dbReference type="InterPro" id="IPR050324">
    <property type="entry name" value="CDP-alcohol_PTase-I"/>
</dbReference>
<evidence type="ECO:0000256" key="7">
    <source>
        <dbReference type="ARBA" id="ARBA00022516"/>
    </source>
</evidence>
<dbReference type="PIRSF" id="PIRSF000847">
    <property type="entry name" value="Phos_ph_gly_syn"/>
    <property type="match status" value="1"/>
</dbReference>
<evidence type="ECO:0000256" key="5">
    <source>
        <dbReference type="ARBA" id="ARBA00013170"/>
    </source>
</evidence>
<keyword evidence="12 18" id="KW-0472">Membrane</keyword>
<dbReference type="InterPro" id="IPR004570">
    <property type="entry name" value="Phosphatidylglycerol_P_synth"/>
</dbReference>
<reference evidence="19 20" key="1">
    <citation type="submission" date="2018-03" db="EMBL/GenBank/DDBJ databases">
        <title>The uncultured portion of the human microbiome is neutrally assembled.</title>
        <authorList>
            <person name="Jeraldo P."/>
            <person name="Boardman L."/>
            <person name="White B.A."/>
            <person name="Nelson H."/>
            <person name="Goldenfeld N."/>
            <person name="Chia N."/>
        </authorList>
    </citation>
    <scope>NUCLEOTIDE SEQUENCE [LARGE SCALE GENOMIC DNA]</scope>
    <source>
        <strain evidence="19">CIM:MAG 903</strain>
    </source>
</reference>
<comment type="pathway">
    <text evidence="3">Phospholipid metabolism; phosphatidylglycerol biosynthesis; phosphatidylglycerol from CDP-diacylglycerol: step 1/2.</text>
</comment>
<keyword evidence="10 18" id="KW-1133">Transmembrane helix</keyword>
<keyword evidence="13" id="KW-0594">Phospholipid biosynthesis</keyword>
<dbReference type="PROSITE" id="PS00379">
    <property type="entry name" value="CDP_ALCOHOL_P_TRANSF"/>
    <property type="match status" value="1"/>
</dbReference>
<evidence type="ECO:0000256" key="6">
    <source>
        <dbReference type="ARBA" id="ARBA00014944"/>
    </source>
</evidence>
<feature type="transmembrane region" description="Helical" evidence="18">
    <location>
        <begin position="71"/>
        <end position="96"/>
    </location>
</feature>
<dbReference type="NCBIfam" id="TIGR00560">
    <property type="entry name" value="pgsA"/>
    <property type="match status" value="1"/>
</dbReference>
<comment type="catalytic activity">
    <reaction evidence="15">
        <text>a CDP-1,2-diacyl-sn-glycerol + sn-glycerol 3-phosphate = a 1,2-diacyl-sn-glycero-3-phospho-(1'-sn-glycero-3'-phosphate) + CMP + H(+)</text>
        <dbReference type="Rhea" id="RHEA:12593"/>
        <dbReference type="ChEBI" id="CHEBI:15378"/>
        <dbReference type="ChEBI" id="CHEBI:57597"/>
        <dbReference type="ChEBI" id="CHEBI:58332"/>
        <dbReference type="ChEBI" id="CHEBI:60110"/>
        <dbReference type="ChEBI" id="CHEBI:60377"/>
        <dbReference type="EC" id="2.7.8.5"/>
    </reaction>
</comment>
<comment type="similarity">
    <text evidence="4 17">Belongs to the CDP-alcohol phosphatidyltransferase class-I family.</text>
</comment>
<feature type="transmembrane region" description="Helical" evidence="18">
    <location>
        <begin position="6"/>
        <end position="23"/>
    </location>
</feature>
<dbReference type="Gene3D" id="1.20.120.1760">
    <property type="match status" value="1"/>
</dbReference>
<sequence length="173" mass="19250">MNLPNILTTIRLLLIPVFVLVFFSYGTQGLIYGAIIFLIAGFTDVLDGHIARKFNLVTKYGIVLDPLADKLMLLTVLFCLSVKEIIPFWVFIVIAVKDLSMIVSGVFLYKKDTVIPSNFFGKASTVLFYVAILAEALGFHIGSSLLYIAVLSAFVALTNYAIIFFKNKKQKQV</sequence>
<evidence type="ECO:0000256" key="12">
    <source>
        <dbReference type="ARBA" id="ARBA00023136"/>
    </source>
</evidence>
<evidence type="ECO:0000313" key="19">
    <source>
        <dbReference type="EMBL" id="PWL51581.1"/>
    </source>
</evidence>
<dbReference type="PANTHER" id="PTHR14269:SF62">
    <property type="entry name" value="CDP-DIACYLGLYCEROL--GLYCEROL-3-PHOSPHATE 3-PHOSPHATIDYLTRANSFERASE 1, CHLOROPLASTIC"/>
    <property type="match status" value="1"/>
</dbReference>
<dbReference type="Proteomes" id="UP000246114">
    <property type="component" value="Unassembled WGS sequence"/>
</dbReference>
<gene>
    <name evidence="19" type="primary">pgsA</name>
    <name evidence="19" type="ORF">DBY38_13695</name>
</gene>
<feature type="transmembrane region" description="Helical" evidence="18">
    <location>
        <begin position="117"/>
        <end position="139"/>
    </location>
</feature>
<dbReference type="EC" id="2.7.8.5" evidence="5 16"/>
<dbReference type="InterPro" id="IPR043130">
    <property type="entry name" value="CDP-OH_PTrfase_TM_dom"/>
</dbReference>
<feature type="transmembrane region" description="Helical" evidence="18">
    <location>
        <begin position="145"/>
        <end position="165"/>
    </location>
</feature>
<keyword evidence="7" id="KW-0444">Lipid biosynthesis</keyword>
<comment type="function">
    <text evidence="1">This protein catalyzes the committed step to the synthesis of the acidic phospholipids.</text>
</comment>
<evidence type="ECO:0000256" key="13">
    <source>
        <dbReference type="ARBA" id="ARBA00023209"/>
    </source>
</evidence>
<dbReference type="InterPro" id="IPR000462">
    <property type="entry name" value="CDP-OH_P_trans"/>
</dbReference>
<evidence type="ECO:0000256" key="4">
    <source>
        <dbReference type="ARBA" id="ARBA00010441"/>
    </source>
</evidence>
<protein>
    <recommendedName>
        <fullName evidence="6 16">CDP-diacylglycerol--glycerol-3-phosphate 3-phosphatidyltransferase</fullName>
        <ecNumber evidence="5 16">2.7.8.5</ecNumber>
    </recommendedName>
</protein>
<comment type="subcellular location">
    <subcellularLocation>
        <location evidence="2">Membrane</location>
        <topology evidence="2">Multi-pass membrane protein</topology>
    </subcellularLocation>
</comment>
<evidence type="ECO:0000256" key="1">
    <source>
        <dbReference type="ARBA" id="ARBA00003973"/>
    </source>
</evidence>
<evidence type="ECO:0000256" key="11">
    <source>
        <dbReference type="ARBA" id="ARBA00023098"/>
    </source>
</evidence>
<evidence type="ECO:0000256" key="17">
    <source>
        <dbReference type="RuleBase" id="RU003750"/>
    </source>
</evidence>
<evidence type="ECO:0000256" key="14">
    <source>
        <dbReference type="ARBA" id="ARBA00023264"/>
    </source>
</evidence>
<proteinExistence type="inferred from homology"/>
<evidence type="ECO:0000256" key="9">
    <source>
        <dbReference type="ARBA" id="ARBA00022692"/>
    </source>
</evidence>
<evidence type="ECO:0000256" key="10">
    <source>
        <dbReference type="ARBA" id="ARBA00022989"/>
    </source>
</evidence>
<dbReference type="PANTHER" id="PTHR14269">
    <property type="entry name" value="CDP-DIACYLGLYCEROL--GLYCEROL-3-PHOSPHATE 3-PHOSPHATIDYLTRANSFERASE-RELATED"/>
    <property type="match status" value="1"/>
</dbReference>
<evidence type="ECO:0000256" key="8">
    <source>
        <dbReference type="ARBA" id="ARBA00022679"/>
    </source>
</evidence>
<keyword evidence="9 18" id="KW-0812">Transmembrane</keyword>
<dbReference type="InterPro" id="IPR048254">
    <property type="entry name" value="CDP_ALCOHOL_P_TRANSF_CS"/>
</dbReference>
<evidence type="ECO:0000256" key="3">
    <source>
        <dbReference type="ARBA" id="ARBA00005042"/>
    </source>
</evidence>
<evidence type="ECO:0000313" key="20">
    <source>
        <dbReference type="Proteomes" id="UP000246114"/>
    </source>
</evidence>
<dbReference type="EMBL" id="QAMZ01000055">
    <property type="protein sequence ID" value="PWL51581.1"/>
    <property type="molecule type" value="Genomic_DNA"/>
</dbReference>
<keyword evidence="8 17" id="KW-0808">Transferase</keyword>
<evidence type="ECO:0000256" key="16">
    <source>
        <dbReference type="NCBIfam" id="TIGR00560"/>
    </source>
</evidence>
<keyword evidence="14" id="KW-1208">Phospholipid metabolism</keyword>
<accession>A0A316M083</accession>
<dbReference type="UniPathway" id="UPA00084">
    <property type="reaction ID" value="UER00503"/>
</dbReference>
<evidence type="ECO:0000256" key="18">
    <source>
        <dbReference type="SAM" id="Phobius"/>
    </source>
</evidence>